<dbReference type="InterPro" id="IPR053546">
    <property type="entry name" value="Nre_DNA_repair"/>
</dbReference>
<proteinExistence type="inferred from homology"/>
<gene>
    <name evidence="5" type="ORF">NGM29_12310</name>
</gene>
<sequence>MRLDDYIEELEPDEEAERRRLAKEKSYAITDHLQDFERNFERALSGDTLVGSTAPSIFVGRSNYPDIPVGVLSPVGDEDDAESYVTDGNWYQQGYGIDDVLQRRTGLLNSNKRANVDAPGIASRLAPSVQDVWDGFVGVQREVAIADRPVDLEIGLEGKPDLGLDAGTDVATPRGPRAAARSADLTENPHVPRPVKKTLEDDDWQAQGAMTYLYRRGFDVYEINSILSAGALGEAAQRRLVPTRWSITAVDDTVGQYLRGRIRNAPSIDEVQVWANEYVGNRYWVILAPGTWEYELVEMKAPGSIWNPDPGAGIWMASASEGYQGRSSYVEETAGAYYAARLGVLEHLESIGRQAKCLVLREVSDDYWAPVGVWQVRESVRNAFESAPGAANGLEDGNRAGLAGEYGTAETFHDAVATVAQQLPVSLDRLQRKSELAAGVQSNLAAFSGRE</sequence>
<keyword evidence="6" id="KW-1185">Reference proteome</keyword>
<dbReference type="HAMAP" id="MF_02096">
    <property type="entry name" value="Nre"/>
    <property type="match status" value="1"/>
</dbReference>
<dbReference type="GO" id="GO:0006281">
    <property type="term" value="P:DNA repair"/>
    <property type="evidence" value="ECO:0007669"/>
    <property type="project" value="UniProtKB-UniRule"/>
</dbReference>
<dbReference type="NCBIfam" id="NF041387">
    <property type="entry name" value="DNArepr_NreA_Halo"/>
    <property type="match status" value="1"/>
</dbReference>
<evidence type="ECO:0000313" key="5">
    <source>
        <dbReference type="EMBL" id="UTF52567.1"/>
    </source>
</evidence>
<dbReference type="RefSeq" id="WP_254156543.1">
    <property type="nucleotide sequence ID" value="NZ_CP100355.1"/>
</dbReference>
<evidence type="ECO:0000313" key="6">
    <source>
        <dbReference type="Proteomes" id="UP001056855"/>
    </source>
</evidence>
<name>A0A9E7N9G9_9EURY</name>
<keyword evidence="1" id="KW-0227">DNA damage</keyword>
<comment type="function">
    <text evidence="1">Involved in DNA damage repair.</text>
</comment>
<dbReference type="KEGG" id="sawl:NGM29_12310"/>
<feature type="region of interest" description="Disordered" evidence="2">
    <location>
        <begin position="165"/>
        <end position="196"/>
    </location>
</feature>
<accession>A0A9E7N9G9</accession>
<dbReference type="EMBL" id="CP100355">
    <property type="protein sequence ID" value="UTF52567.1"/>
    <property type="molecule type" value="Genomic_DNA"/>
</dbReference>
<evidence type="ECO:0000256" key="1">
    <source>
        <dbReference type="HAMAP-Rule" id="MF_02096"/>
    </source>
</evidence>
<feature type="domain" description="Archaeal Nre C-terminal" evidence="4">
    <location>
        <begin position="321"/>
        <end position="396"/>
    </location>
</feature>
<dbReference type="Proteomes" id="UP001056855">
    <property type="component" value="Chromosome"/>
</dbReference>
<dbReference type="GeneID" id="73290842"/>
<dbReference type="InterPro" id="IPR033167">
    <property type="entry name" value="Nre"/>
</dbReference>
<dbReference type="PANTHER" id="PTHR38136:SF2">
    <property type="entry name" value="DNA REPAIR PROTEIN"/>
    <property type="match status" value="1"/>
</dbReference>
<reference evidence="5" key="1">
    <citation type="submission" date="2022-06" db="EMBL/GenBank/DDBJ databases">
        <title>Diverse halophilic archaea isolated from saline environments.</title>
        <authorList>
            <person name="Cui H.-L."/>
        </authorList>
    </citation>
    <scope>NUCLEOTIDE SEQUENCE</scope>
    <source>
        <strain evidence="5">WLHS1</strain>
    </source>
</reference>
<feature type="domain" description="Archaeal Nre N-terminal" evidence="3">
    <location>
        <begin position="21"/>
        <end position="307"/>
    </location>
</feature>
<evidence type="ECO:0000259" key="4">
    <source>
        <dbReference type="Pfam" id="PF04895"/>
    </source>
</evidence>
<dbReference type="Pfam" id="PF04894">
    <property type="entry name" value="Nre_N"/>
    <property type="match status" value="1"/>
</dbReference>
<dbReference type="Pfam" id="PF04895">
    <property type="entry name" value="Nre_C"/>
    <property type="match status" value="1"/>
</dbReference>
<evidence type="ECO:0000256" key="2">
    <source>
        <dbReference type="SAM" id="MobiDB-lite"/>
    </source>
</evidence>
<comment type="similarity">
    <text evidence="1">Belongs to the Nre family.</text>
</comment>
<dbReference type="InterPro" id="IPR006978">
    <property type="entry name" value="Nre_N"/>
</dbReference>
<evidence type="ECO:0000259" key="3">
    <source>
        <dbReference type="Pfam" id="PF04894"/>
    </source>
</evidence>
<comment type="caution">
    <text evidence="1">Lacks conserved residue(s) required for the propagation of feature annotation.</text>
</comment>
<dbReference type="AlphaFoldDB" id="A0A9E7N9G9"/>
<dbReference type="PANTHER" id="PTHR38136">
    <property type="entry name" value="DNA REPAIR PROTEIN"/>
    <property type="match status" value="1"/>
</dbReference>
<keyword evidence="1" id="KW-0234">DNA repair</keyword>
<organism evidence="5 6">
    <name type="scientific">Natronosalvus rutilus</name>
    <dbReference type="NCBI Taxonomy" id="2953753"/>
    <lineage>
        <taxon>Archaea</taxon>
        <taxon>Methanobacteriati</taxon>
        <taxon>Methanobacteriota</taxon>
        <taxon>Stenosarchaea group</taxon>
        <taxon>Halobacteria</taxon>
        <taxon>Halobacteriales</taxon>
        <taxon>Natrialbaceae</taxon>
        <taxon>Natronosalvus</taxon>
    </lineage>
</organism>
<protein>
    <recommendedName>
        <fullName evidence="1">DNA repair protein</fullName>
    </recommendedName>
</protein>
<dbReference type="InterPro" id="IPR006979">
    <property type="entry name" value="Nre_C"/>
</dbReference>